<evidence type="ECO:0000256" key="7">
    <source>
        <dbReference type="ARBA" id="ARBA00041734"/>
    </source>
</evidence>
<dbReference type="InterPro" id="IPR035895">
    <property type="entry name" value="HPr-like_sf"/>
</dbReference>
<dbReference type="Gene3D" id="3.30.1340.10">
    <property type="entry name" value="HPr-like"/>
    <property type="match status" value="1"/>
</dbReference>
<accession>A0A3N0UFU9</accession>
<dbReference type="PROSITE" id="PS00369">
    <property type="entry name" value="PTS_HPR_HIS"/>
    <property type="match status" value="1"/>
</dbReference>
<evidence type="ECO:0000256" key="5">
    <source>
        <dbReference type="ARBA" id="ARBA00037424"/>
    </source>
</evidence>
<proteinExistence type="inferred from homology"/>
<evidence type="ECO:0000256" key="3">
    <source>
        <dbReference type="ARBA" id="ARBA00022490"/>
    </source>
</evidence>
<dbReference type="InterPro" id="IPR001020">
    <property type="entry name" value="PTS_HPr_His_P_site"/>
</dbReference>
<dbReference type="NCBIfam" id="NF008146">
    <property type="entry name" value="PRK10897.1"/>
    <property type="match status" value="1"/>
</dbReference>
<dbReference type="CDD" id="cd00367">
    <property type="entry name" value="PTS-HPr_like"/>
    <property type="match status" value="1"/>
</dbReference>
<dbReference type="EMBL" id="RJUJ01000009">
    <property type="protein sequence ID" value="ROH79433.1"/>
    <property type="molecule type" value="Genomic_DNA"/>
</dbReference>
<feature type="domain" description="HPr" evidence="8">
    <location>
        <begin position="2"/>
        <end position="90"/>
    </location>
</feature>
<dbReference type="NCBIfam" id="TIGR01003">
    <property type="entry name" value="PTS_HPr_family"/>
    <property type="match status" value="1"/>
</dbReference>
<dbReference type="PROSITE" id="PS51350">
    <property type="entry name" value="PTS_HPR_DOM"/>
    <property type="match status" value="1"/>
</dbReference>
<dbReference type="Pfam" id="PF00381">
    <property type="entry name" value="PTS-HPr"/>
    <property type="match status" value="1"/>
</dbReference>
<comment type="similarity">
    <text evidence="2">Belongs to the HPr family.</text>
</comment>
<evidence type="ECO:0000259" key="8">
    <source>
        <dbReference type="PROSITE" id="PS51350"/>
    </source>
</evidence>
<name>A0A3N0UFU9_9GAMM</name>
<dbReference type="InterPro" id="IPR050399">
    <property type="entry name" value="HPr"/>
</dbReference>
<dbReference type="STRING" id="1172565.AU508_06100"/>
<dbReference type="GO" id="GO:0009401">
    <property type="term" value="P:phosphoenolpyruvate-dependent sugar phosphotransferase system"/>
    <property type="evidence" value="ECO:0007669"/>
    <property type="project" value="UniProtKB-KW"/>
</dbReference>
<dbReference type="PANTHER" id="PTHR33705">
    <property type="entry name" value="PHOSPHOCARRIER PROTEIN HPR"/>
    <property type="match status" value="1"/>
</dbReference>
<comment type="function">
    <text evidence="5">Component of the phosphoenolpyruvate-dependent nitrogen-metabolic phosphotransferase system (nitrogen-metabolic PTS), that seems to be involved in regulating nitrogen metabolism. The phosphoryl group from phosphoenolpyruvate (PEP) is transferred to the phosphoryl carrier protein NPr by enzyme I-Ntr. Phospho-NPr then transfers it to EIIA-Ntr. Could function in the transcriptional regulation of sigma-54 dependent operons in conjunction with the NPr (PtsO) and EIIA-Ntr (PtsN) proteins.</text>
</comment>
<sequence>MTARHTVEVKNRLGMHARPAMKLFELVQNFYAEVILRNESGIQAEASSVIAMLMLDSAQGRHIEIEATGPDENEALAAVVMLFDAGFDEE</sequence>
<evidence type="ECO:0000256" key="2">
    <source>
        <dbReference type="ARBA" id="ARBA00010736"/>
    </source>
</evidence>
<comment type="caution">
    <text evidence="9">The sequence shown here is derived from an EMBL/GenBank/DDBJ whole genome shotgun (WGS) entry which is preliminary data.</text>
</comment>
<comment type="subcellular location">
    <subcellularLocation>
        <location evidence="1">Cytoplasm</location>
    </subcellularLocation>
</comment>
<dbReference type="InterPro" id="IPR000032">
    <property type="entry name" value="HPr-like"/>
</dbReference>
<evidence type="ECO:0000313" key="10">
    <source>
        <dbReference type="Proteomes" id="UP000274511"/>
    </source>
</evidence>
<dbReference type="AlphaFoldDB" id="A0A3N0UFU9"/>
<evidence type="ECO:0000256" key="6">
    <source>
        <dbReference type="ARBA" id="ARBA00040081"/>
    </source>
</evidence>
<evidence type="ECO:0000256" key="1">
    <source>
        <dbReference type="ARBA" id="ARBA00004496"/>
    </source>
</evidence>
<reference evidence="9 10" key="1">
    <citation type="submission" date="2018-10" db="EMBL/GenBank/DDBJ databases">
        <title>New species genome.</title>
        <authorList>
            <person name="Li Y."/>
        </authorList>
    </citation>
    <scope>NUCLEOTIDE SEQUENCE [LARGE SCALE GENOMIC DNA]</scope>
    <source>
        <strain evidence="9 10">L6_4B</strain>
    </source>
</reference>
<organism evidence="9 10">
    <name type="scientific">Lonsdalea populi</name>
    <dbReference type="NCBI Taxonomy" id="1172565"/>
    <lineage>
        <taxon>Bacteria</taxon>
        <taxon>Pseudomonadati</taxon>
        <taxon>Pseudomonadota</taxon>
        <taxon>Gammaproteobacteria</taxon>
        <taxon>Enterobacterales</taxon>
        <taxon>Pectobacteriaceae</taxon>
        <taxon>Lonsdalea</taxon>
    </lineage>
</organism>
<dbReference type="PANTHER" id="PTHR33705:SF2">
    <property type="entry name" value="PHOSPHOCARRIER PROTEIN NPR"/>
    <property type="match status" value="1"/>
</dbReference>
<gene>
    <name evidence="9" type="ORF">EC392_10490</name>
</gene>
<dbReference type="RefSeq" id="WP_123235864.1">
    <property type="nucleotide sequence ID" value="NZ_RJUI01000009.1"/>
</dbReference>
<keyword evidence="4" id="KW-0598">Phosphotransferase system</keyword>
<dbReference type="SUPFAM" id="SSF55594">
    <property type="entry name" value="HPr-like"/>
    <property type="match status" value="1"/>
</dbReference>
<dbReference type="PRINTS" id="PR00107">
    <property type="entry name" value="PHOSPHOCPHPR"/>
</dbReference>
<protein>
    <recommendedName>
        <fullName evidence="6">Phosphocarrier protein NPr</fullName>
    </recommendedName>
    <alternativeName>
        <fullName evidence="7">Nitrogen-related HPr</fullName>
    </alternativeName>
</protein>
<evidence type="ECO:0000256" key="4">
    <source>
        <dbReference type="ARBA" id="ARBA00022683"/>
    </source>
</evidence>
<keyword evidence="3" id="KW-0963">Cytoplasm</keyword>
<dbReference type="GO" id="GO:0005737">
    <property type="term" value="C:cytoplasm"/>
    <property type="evidence" value="ECO:0007669"/>
    <property type="project" value="UniProtKB-SubCell"/>
</dbReference>
<dbReference type="Proteomes" id="UP000274511">
    <property type="component" value="Unassembled WGS sequence"/>
</dbReference>
<evidence type="ECO:0000313" key="9">
    <source>
        <dbReference type="EMBL" id="ROH79433.1"/>
    </source>
</evidence>